<dbReference type="InterPro" id="IPR046064">
    <property type="entry name" value="DUF6022"/>
</dbReference>
<evidence type="ECO:0000313" key="2">
    <source>
        <dbReference type="Proteomes" id="UP001157946"/>
    </source>
</evidence>
<evidence type="ECO:0000313" key="1">
    <source>
        <dbReference type="EMBL" id="SMP19771.1"/>
    </source>
</evidence>
<comment type="caution">
    <text evidence="1">The sequence shown here is derived from an EMBL/GenBank/DDBJ whole genome shotgun (WGS) entry which is preliminary data.</text>
</comment>
<dbReference type="Proteomes" id="UP001157946">
    <property type="component" value="Unassembled WGS sequence"/>
</dbReference>
<proteinExistence type="predicted"/>
<organism evidence="1 2">
    <name type="scientific">Laceyella tengchongensis</name>
    <dbReference type="NCBI Taxonomy" id="574699"/>
    <lineage>
        <taxon>Bacteria</taxon>
        <taxon>Bacillati</taxon>
        <taxon>Bacillota</taxon>
        <taxon>Bacilli</taxon>
        <taxon>Bacillales</taxon>
        <taxon>Thermoactinomycetaceae</taxon>
        <taxon>Laceyella</taxon>
    </lineage>
</organism>
<name>A0AA45WNW6_9BACL</name>
<keyword evidence="2" id="KW-1185">Reference proteome</keyword>
<sequence length="181" mass="20869">MSAMKPLPQILAESEGNRIDVIAQYINEHITKNWQAIFEEKYSQLMDAYKKVGDPAYGTYLNFLFLPIHEQLKESGLKPLPRLPGDLNISREWGNTNDFTDQERWVWSVIEEENGVALGTIVTKVYHDHTQLRVPRPPEVFALTETDQADIVAALSQRSAAFRDAREFRIEAEEYMKNRDA</sequence>
<dbReference type="EMBL" id="FXTU01000003">
    <property type="protein sequence ID" value="SMP19771.1"/>
    <property type="molecule type" value="Genomic_DNA"/>
</dbReference>
<reference evidence="1" key="1">
    <citation type="submission" date="2017-05" db="EMBL/GenBank/DDBJ databases">
        <authorList>
            <person name="Varghese N."/>
            <person name="Submissions S."/>
        </authorList>
    </citation>
    <scope>NUCLEOTIDE SEQUENCE</scope>
    <source>
        <strain evidence="1">DSM 45262</strain>
    </source>
</reference>
<dbReference type="AlphaFoldDB" id="A0AA45WNW6"/>
<dbReference type="RefSeq" id="WP_284724271.1">
    <property type="nucleotide sequence ID" value="NZ_FXTU01000003.1"/>
</dbReference>
<protein>
    <submittedName>
        <fullName evidence="1">Uncharacterized protein</fullName>
    </submittedName>
</protein>
<accession>A0AA45WNW6</accession>
<gene>
    <name evidence="1" type="ORF">SAMN06265361_103308</name>
</gene>
<dbReference type="Pfam" id="PF19486">
    <property type="entry name" value="DUF6022"/>
    <property type="match status" value="1"/>
</dbReference>